<evidence type="ECO:0000256" key="2">
    <source>
        <dbReference type="ARBA" id="ARBA00023015"/>
    </source>
</evidence>
<keyword evidence="4" id="KW-0804">Transcription</keyword>
<accession>A0A0S2KD36</accession>
<dbReference type="InterPro" id="IPR005119">
    <property type="entry name" value="LysR_subst-bd"/>
</dbReference>
<dbReference type="PROSITE" id="PS50931">
    <property type="entry name" value="HTH_LYSR"/>
    <property type="match status" value="1"/>
</dbReference>
<dbReference type="GO" id="GO:0019344">
    <property type="term" value="P:cysteine biosynthetic process"/>
    <property type="evidence" value="ECO:0007669"/>
    <property type="project" value="TreeGrafter"/>
</dbReference>
<dbReference type="Gene3D" id="3.40.190.10">
    <property type="entry name" value="Periplasmic binding protein-like II"/>
    <property type="match status" value="2"/>
</dbReference>
<keyword evidence="3" id="KW-0238">DNA-binding</keyword>
<dbReference type="InterPro" id="IPR036388">
    <property type="entry name" value="WH-like_DNA-bd_sf"/>
</dbReference>
<comment type="similarity">
    <text evidence="1">Belongs to the LysR transcriptional regulatory family.</text>
</comment>
<evidence type="ECO:0000313" key="6">
    <source>
        <dbReference type="EMBL" id="ALO46230.1"/>
    </source>
</evidence>
<protein>
    <submittedName>
        <fullName evidence="6">CysB family transcriptional regulator</fullName>
    </submittedName>
</protein>
<dbReference type="Pfam" id="PF00126">
    <property type="entry name" value="HTH_1"/>
    <property type="match status" value="1"/>
</dbReference>
<dbReference type="PANTHER" id="PTHR30126:SF6">
    <property type="entry name" value="HTH-TYPE TRANSCRIPTIONAL REGULATOR CYSB-RELATED"/>
    <property type="match status" value="1"/>
</dbReference>
<name>A0A0S2KD36_9GAMM</name>
<keyword evidence="2" id="KW-0805">Transcription regulation</keyword>
<dbReference type="AlphaFoldDB" id="A0A0S2KD36"/>
<gene>
    <name evidence="6" type="ORF">PS2015_1576</name>
</gene>
<dbReference type="STRING" id="1249552.PS2015_1576"/>
<dbReference type="GO" id="GO:0003700">
    <property type="term" value="F:DNA-binding transcription factor activity"/>
    <property type="evidence" value="ECO:0007669"/>
    <property type="project" value="InterPro"/>
</dbReference>
<sequence length="331" mass="36278">MKLQQLRYINEVASCGLNVSAAADRMHTSQSGVSKQILALEDELGIQIFVRNGKHISGMTPAGKAIVDQARELLQQVDNIKRTAAEFSDAAAGSLALATTHTQSRYVLPPVISQFITRYPDVSLQLHQGTPIQIAELAAKGVADFAIATEAMEKFSDLMMMPCYRWNRVVLVPRGHPLADVRKLTLADLARFPLVTYVLGFTGRSRLDDAFAAQGLQPKVVFTAADADVIKTYVRLGMGIGIVASMAYDSEKDADLVALDASHLFDYSVTRIGFRRGTVLRAYMFDFVAMFAKHLQRPIVEQVLQCQSQQEVDALFADTDIPVLTSAPSPD</sequence>
<evidence type="ECO:0000256" key="3">
    <source>
        <dbReference type="ARBA" id="ARBA00023125"/>
    </source>
</evidence>
<dbReference type="PRINTS" id="PR00039">
    <property type="entry name" value="HTHLYSR"/>
</dbReference>
<dbReference type="NCBIfam" id="NF009327">
    <property type="entry name" value="PRK12684.1"/>
    <property type="match status" value="1"/>
</dbReference>
<dbReference type="RefSeq" id="WP_058021688.1">
    <property type="nucleotide sequence ID" value="NZ_CP013189.1"/>
</dbReference>
<dbReference type="FunFam" id="1.10.10.10:FF:000001">
    <property type="entry name" value="LysR family transcriptional regulator"/>
    <property type="match status" value="1"/>
</dbReference>
<dbReference type="CDD" id="cd08413">
    <property type="entry name" value="PBP2_CysB_like"/>
    <property type="match status" value="1"/>
</dbReference>
<evidence type="ECO:0000256" key="4">
    <source>
        <dbReference type="ARBA" id="ARBA00023163"/>
    </source>
</evidence>
<dbReference type="Pfam" id="PF03466">
    <property type="entry name" value="LysR_substrate"/>
    <property type="match status" value="1"/>
</dbReference>
<dbReference type="InterPro" id="IPR036390">
    <property type="entry name" value="WH_DNA-bd_sf"/>
</dbReference>
<dbReference type="EMBL" id="CP013189">
    <property type="protein sequence ID" value="ALO46230.1"/>
    <property type="molecule type" value="Genomic_DNA"/>
</dbReference>
<reference evidence="6 7" key="1">
    <citation type="submission" date="2015-11" db="EMBL/GenBank/DDBJ databases">
        <authorList>
            <person name="Zhang Y."/>
            <person name="Guo Z."/>
        </authorList>
    </citation>
    <scope>NUCLEOTIDE SEQUENCE [LARGE SCALE GENOMIC DNA]</scope>
    <source>
        <strain evidence="6 7">KCTC 32221</strain>
    </source>
</reference>
<organism evidence="6 7">
    <name type="scientific">Pseudohongiella spirulinae</name>
    <dbReference type="NCBI Taxonomy" id="1249552"/>
    <lineage>
        <taxon>Bacteria</taxon>
        <taxon>Pseudomonadati</taxon>
        <taxon>Pseudomonadota</taxon>
        <taxon>Gammaproteobacteria</taxon>
        <taxon>Pseudomonadales</taxon>
        <taxon>Pseudohongiellaceae</taxon>
        <taxon>Pseudohongiella</taxon>
    </lineage>
</organism>
<dbReference type="Gene3D" id="1.10.10.10">
    <property type="entry name" value="Winged helix-like DNA-binding domain superfamily/Winged helix DNA-binding domain"/>
    <property type="match status" value="1"/>
</dbReference>
<evidence type="ECO:0000259" key="5">
    <source>
        <dbReference type="PROSITE" id="PS50931"/>
    </source>
</evidence>
<dbReference type="PANTHER" id="PTHR30126">
    <property type="entry name" value="HTH-TYPE TRANSCRIPTIONAL REGULATOR"/>
    <property type="match status" value="1"/>
</dbReference>
<dbReference type="OrthoDB" id="5297026at2"/>
<dbReference type="SUPFAM" id="SSF53850">
    <property type="entry name" value="Periplasmic binding protein-like II"/>
    <property type="match status" value="1"/>
</dbReference>
<feature type="domain" description="HTH lysR-type" evidence="5">
    <location>
        <begin position="1"/>
        <end position="59"/>
    </location>
</feature>
<evidence type="ECO:0000256" key="1">
    <source>
        <dbReference type="ARBA" id="ARBA00009437"/>
    </source>
</evidence>
<dbReference type="Proteomes" id="UP000065641">
    <property type="component" value="Chromosome"/>
</dbReference>
<dbReference type="GO" id="GO:0000976">
    <property type="term" value="F:transcription cis-regulatory region binding"/>
    <property type="evidence" value="ECO:0007669"/>
    <property type="project" value="TreeGrafter"/>
</dbReference>
<evidence type="ECO:0000313" key="7">
    <source>
        <dbReference type="Proteomes" id="UP000065641"/>
    </source>
</evidence>
<dbReference type="NCBIfam" id="NF009326">
    <property type="entry name" value="PRK12681.1"/>
    <property type="match status" value="1"/>
</dbReference>
<dbReference type="SUPFAM" id="SSF46785">
    <property type="entry name" value="Winged helix' DNA-binding domain"/>
    <property type="match status" value="1"/>
</dbReference>
<keyword evidence="7" id="KW-1185">Reference proteome</keyword>
<dbReference type="KEGG" id="pspi:PS2015_1576"/>
<dbReference type="InterPro" id="IPR037423">
    <property type="entry name" value="CysB_PBP2"/>
</dbReference>
<dbReference type="PATRIC" id="fig|1249552.3.peg.1581"/>
<dbReference type="InterPro" id="IPR000847">
    <property type="entry name" value="LysR_HTH_N"/>
</dbReference>
<proteinExistence type="inferred from homology"/>